<feature type="region of interest" description="Disordered" evidence="1">
    <location>
        <begin position="1"/>
        <end position="24"/>
    </location>
</feature>
<evidence type="ECO:0000256" key="1">
    <source>
        <dbReference type="SAM" id="MobiDB-lite"/>
    </source>
</evidence>
<dbReference type="AlphaFoldDB" id="A0A8A1MB35"/>
<protein>
    <submittedName>
        <fullName evidence="2">Uncharacterized protein</fullName>
    </submittedName>
</protein>
<feature type="region of interest" description="Disordered" evidence="1">
    <location>
        <begin position="58"/>
        <end position="82"/>
    </location>
</feature>
<dbReference type="EMBL" id="CP069114">
    <property type="protein sequence ID" value="QSS63025.1"/>
    <property type="molecule type" value="Genomic_DNA"/>
</dbReference>
<sequence>MPNTSRCSRRPSSTSSDGDNTSQQVEIMEIHNRVLEMIESFKRMSAILETMERRCKEQYGADPQASMKEDRDAGTPKTSKLNAGQGSLIIGKSLLVLVVTPDHVHLRMRTNYSLVVFIGYRSYGCEGPKRKLMMTAAARRRLYNRAV</sequence>
<reference evidence="2" key="1">
    <citation type="submission" date="2021-01" db="EMBL/GenBank/DDBJ databases">
        <title>Chromosome-level genome assembly of a human fungal pathogen reveals clustering of transcriptionally co-regulated genes.</title>
        <authorList>
            <person name="Voorhies M."/>
            <person name="Cohen S."/>
            <person name="Shea T.P."/>
            <person name="Petrus S."/>
            <person name="Munoz J.F."/>
            <person name="Poplawski S."/>
            <person name="Goldman W.E."/>
            <person name="Michael T."/>
            <person name="Cuomo C.A."/>
            <person name="Sil A."/>
            <person name="Beyhan S."/>
        </authorList>
    </citation>
    <scope>NUCLEOTIDE SEQUENCE</scope>
    <source>
        <strain evidence="2">WU24</strain>
    </source>
</reference>
<feature type="compositionally biased region" description="Low complexity" evidence="1">
    <location>
        <begin position="1"/>
        <end position="16"/>
    </location>
</feature>
<gene>
    <name evidence="2" type="ORF">I7I51_00081</name>
</gene>
<dbReference type="Proteomes" id="UP000663671">
    <property type="component" value="Chromosome 1"/>
</dbReference>
<accession>A0A8A1MB35</accession>
<evidence type="ECO:0000313" key="3">
    <source>
        <dbReference type="Proteomes" id="UP000663671"/>
    </source>
</evidence>
<evidence type="ECO:0000313" key="2">
    <source>
        <dbReference type="EMBL" id="QSS63025.1"/>
    </source>
</evidence>
<proteinExistence type="predicted"/>
<organism evidence="2 3">
    <name type="scientific">Ajellomyces capsulatus</name>
    <name type="common">Darling's disease fungus</name>
    <name type="synonym">Histoplasma capsulatum</name>
    <dbReference type="NCBI Taxonomy" id="5037"/>
    <lineage>
        <taxon>Eukaryota</taxon>
        <taxon>Fungi</taxon>
        <taxon>Dikarya</taxon>
        <taxon>Ascomycota</taxon>
        <taxon>Pezizomycotina</taxon>
        <taxon>Eurotiomycetes</taxon>
        <taxon>Eurotiomycetidae</taxon>
        <taxon>Onygenales</taxon>
        <taxon>Ajellomycetaceae</taxon>
        <taxon>Histoplasma</taxon>
    </lineage>
</organism>
<name>A0A8A1MB35_AJECA</name>
<dbReference type="VEuPathDB" id="FungiDB:I7I51_00081"/>